<organism evidence="1">
    <name type="scientific">Fusarium oxysporum f. sp. conglutinans race 2 54008</name>
    <dbReference type="NCBI Taxonomy" id="1089457"/>
    <lineage>
        <taxon>Eukaryota</taxon>
        <taxon>Fungi</taxon>
        <taxon>Dikarya</taxon>
        <taxon>Ascomycota</taxon>
        <taxon>Pezizomycotina</taxon>
        <taxon>Sordariomycetes</taxon>
        <taxon>Hypocreomycetidae</taxon>
        <taxon>Hypocreales</taxon>
        <taxon>Nectriaceae</taxon>
        <taxon>Fusarium</taxon>
        <taxon>Fusarium oxysporum species complex</taxon>
    </lineage>
</organism>
<gene>
    <name evidence="1" type="ORF">FOPG_14692</name>
</gene>
<accession>X0HBY9</accession>
<reference evidence="1" key="1">
    <citation type="submission" date="2011-11" db="EMBL/GenBank/DDBJ databases">
        <title>The Genome Sequence of Fusarium oxysporum PHW808.</title>
        <authorList>
            <consortium name="The Broad Institute Genome Sequencing Platform"/>
            <person name="Ma L.-J."/>
            <person name="Gale L.R."/>
            <person name="Schwartz D.C."/>
            <person name="Zhou S."/>
            <person name="Corby-Kistler H."/>
            <person name="Young S.K."/>
            <person name="Zeng Q."/>
            <person name="Gargeya S."/>
            <person name="Fitzgerald M."/>
            <person name="Haas B."/>
            <person name="Abouelleil A."/>
            <person name="Alvarado L."/>
            <person name="Arachchi H.M."/>
            <person name="Berlin A."/>
            <person name="Brown A."/>
            <person name="Chapman S.B."/>
            <person name="Chen Z."/>
            <person name="Dunbar C."/>
            <person name="Freedman E."/>
            <person name="Gearin G."/>
            <person name="Goldberg J."/>
            <person name="Griggs A."/>
            <person name="Gujja S."/>
            <person name="Heiman D."/>
            <person name="Howarth C."/>
            <person name="Larson L."/>
            <person name="Lui A."/>
            <person name="MacDonald P.J.P."/>
            <person name="Montmayeur A."/>
            <person name="Murphy C."/>
            <person name="Neiman D."/>
            <person name="Pearson M."/>
            <person name="Priest M."/>
            <person name="Roberts A."/>
            <person name="Saif S."/>
            <person name="Shea T."/>
            <person name="Shenoy N."/>
            <person name="Sisk P."/>
            <person name="Stolte C."/>
            <person name="Sykes S."/>
            <person name="Wortman J."/>
            <person name="Nusbaum C."/>
            <person name="Birren B."/>
        </authorList>
    </citation>
    <scope>NUCLEOTIDE SEQUENCE [LARGE SCALE GENOMIC DNA]</scope>
    <source>
        <strain evidence="1">54008</strain>
    </source>
</reference>
<proteinExistence type="predicted"/>
<dbReference type="Proteomes" id="UP000030676">
    <property type="component" value="Unassembled WGS sequence"/>
</dbReference>
<dbReference type="EMBL" id="KK033263">
    <property type="protein sequence ID" value="EXL69340.1"/>
    <property type="molecule type" value="Genomic_DNA"/>
</dbReference>
<dbReference type="AlphaFoldDB" id="X0HBY9"/>
<sequence>MIEILPFVALERILFYDGHEAVKRLLTIRPGYRKSLDFSSMHARMLMTYLVDFLNAQDPLKQSTVYKTLERVDKGLKKPNAFRLIISRNTVERNLVFPISE</sequence>
<name>X0HBY9_FUSOX</name>
<reference evidence="1" key="2">
    <citation type="submission" date="2014-03" db="EMBL/GenBank/DDBJ databases">
        <title>The Genome Annotation of Fusarium oxysporum PHW808.</title>
        <authorList>
            <consortium name="The Broad Institute Genomics Platform"/>
            <person name="Ma L.-J."/>
            <person name="Corby-Kistler H."/>
            <person name="Broz K."/>
            <person name="Gale L.R."/>
            <person name="Jonkers W."/>
            <person name="O'Donnell K."/>
            <person name="Ploetz R."/>
            <person name="Steinberg C."/>
            <person name="Schwartz D.C."/>
            <person name="VanEtten H."/>
            <person name="Zhou S."/>
            <person name="Young S.K."/>
            <person name="Zeng Q."/>
            <person name="Gargeya S."/>
            <person name="Fitzgerald M."/>
            <person name="Abouelleil A."/>
            <person name="Alvarado L."/>
            <person name="Chapman S.B."/>
            <person name="Gainer-Dewar J."/>
            <person name="Goldberg J."/>
            <person name="Griggs A."/>
            <person name="Gujja S."/>
            <person name="Hansen M."/>
            <person name="Howarth C."/>
            <person name="Imamovic A."/>
            <person name="Ireland A."/>
            <person name="Larimer J."/>
            <person name="McCowan C."/>
            <person name="Murphy C."/>
            <person name="Pearson M."/>
            <person name="Poon T.W."/>
            <person name="Priest M."/>
            <person name="Roberts A."/>
            <person name="Saif S."/>
            <person name="Shea T."/>
            <person name="Sykes S."/>
            <person name="Wortman J."/>
            <person name="Nusbaum C."/>
            <person name="Birren B."/>
        </authorList>
    </citation>
    <scope>NUCLEOTIDE SEQUENCE</scope>
    <source>
        <strain evidence="1">54008</strain>
    </source>
</reference>
<dbReference type="HOGENOM" id="CLU_2291859_0_0_1"/>
<evidence type="ECO:0000313" key="1">
    <source>
        <dbReference type="EMBL" id="EXL69340.1"/>
    </source>
</evidence>
<protein>
    <submittedName>
        <fullName evidence="1">Uncharacterized protein</fullName>
    </submittedName>
</protein>